<dbReference type="Proteomes" id="UP000248584">
    <property type="component" value="Unassembled WGS sequence"/>
</dbReference>
<evidence type="ECO:0000313" key="2">
    <source>
        <dbReference type="Proteomes" id="UP000248584"/>
    </source>
</evidence>
<comment type="caution">
    <text evidence="1">The sequence shown here is derived from an EMBL/GenBank/DDBJ whole genome shotgun (WGS) entry which is preliminary data.</text>
</comment>
<dbReference type="Gene3D" id="3.10.450.50">
    <property type="match status" value="1"/>
</dbReference>
<name>A0ABX5PW50_9FLAO</name>
<organism evidence="1 2">
    <name type="scientific">Nonlabens dokdonensis</name>
    <dbReference type="NCBI Taxonomy" id="328515"/>
    <lineage>
        <taxon>Bacteria</taxon>
        <taxon>Pseudomonadati</taxon>
        <taxon>Bacteroidota</taxon>
        <taxon>Flavobacteriia</taxon>
        <taxon>Flavobacteriales</taxon>
        <taxon>Flavobacteriaceae</taxon>
        <taxon>Nonlabens</taxon>
    </lineage>
</organism>
<proteinExistence type="predicted"/>
<protein>
    <recommendedName>
        <fullName evidence="3">DUF3828 domain-containing protein</fullName>
    </recommendedName>
</protein>
<reference evidence="1 2" key="1">
    <citation type="submission" date="2018-06" db="EMBL/GenBank/DDBJ databases">
        <title>Genomic Encyclopedia of Archaeal and Bacterial Type Strains, Phase II (KMG-II): from individual species to whole genera.</title>
        <authorList>
            <person name="Goeker M."/>
        </authorList>
    </citation>
    <scope>NUCLEOTIDE SEQUENCE [LARGE SCALE GENOMIC DNA]</scope>
    <source>
        <strain evidence="1 2">DSM 17205</strain>
    </source>
</reference>
<dbReference type="EMBL" id="QKZR01000004">
    <property type="protein sequence ID" value="PZX39111.1"/>
    <property type="molecule type" value="Genomic_DNA"/>
</dbReference>
<accession>A0ABX5PW50</accession>
<evidence type="ECO:0008006" key="3">
    <source>
        <dbReference type="Google" id="ProtNLM"/>
    </source>
</evidence>
<evidence type="ECO:0000313" key="1">
    <source>
        <dbReference type="EMBL" id="PZX39111.1"/>
    </source>
</evidence>
<gene>
    <name evidence="1" type="ORF">LX97_02477</name>
</gene>
<keyword evidence="2" id="KW-1185">Reference proteome</keyword>
<sequence>MRTLSLLLFLTVIFCEESSSQEAKVDNEPRETSTAAIKTALSFINKYVDYCNDLNPEITLKDWIDEQSQVTEQFKKELKRTIAKADQQEPQLGIGADPIFDAQDYPENGFEVDTSHKESDLIRVQGKEWKDFKLNIKMTLKNGQWFVNGIGMINMSENERFER</sequence>